<accession>A0ABM6LYC1</accession>
<dbReference type="SUPFAM" id="SSF53335">
    <property type="entry name" value="S-adenosyl-L-methionine-dependent methyltransferases"/>
    <property type="match status" value="1"/>
</dbReference>
<keyword evidence="3" id="KW-1185">Reference proteome</keyword>
<dbReference type="CDD" id="cd02440">
    <property type="entry name" value="AdoMet_MTases"/>
    <property type="match status" value="1"/>
</dbReference>
<dbReference type="Pfam" id="PF04445">
    <property type="entry name" value="SAM_MT"/>
    <property type="match status" value="1"/>
</dbReference>
<comment type="caution">
    <text evidence="1">Lacks conserved residue(s) required for the propagation of feature annotation.</text>
</comment>
<dbReference type="PANTHER" id="PTHR36112:SF1">
    <property type="entry name" value="RIBOSOMAL RNA SMALL SUBUNIT METHYLTRANSFERASE J"/>
    <property type="match status" value="1"/>
</dbReference>
<gene>
    <name evidence="1" type="primary">rsmJ</name>
    <name evidence="2" type="ORF">CDV26_02860</name>
</gene>
<evidence type="ECO:0000256" key="1">
    <source>
        <dbReference type="HAMAP-Rule" id="MF_01523"/>
    </source>
</evidence>
<keyword evidence="1" id="KW-0949">S-adenosyl-L-methionine</keyword>
<proteinExistence type="inferred from homology"/>
<dbReference type="InterPro" id="IPR007536">
    <property type="entry name" value="16SrRNA_methylTrfase_J"/>
</dbReference>
<comment type="similarity">
    <text evidence="1">Belongs to the methyltransferase superfamily. RsmJ family.</text>
</comment>
<feature type="binding site" evidence="1">
    <location>
        <position position="164"/>
    </location>
    <ligand>
        <name>S-adenosyl-L-methionine</name>
        <dbReference type="ChEBI" id="CHEBI:59789"/>
    </ligand>
</feature>
<dbReference type="GO" id="GO:0032259">
    <property type="term" value="P:methylation"/>
    <property type="evidence" value="ECO:0007669"/>
    <property type="project" value="UniProtKB-KW"/>
</dbReference>
<dbReference type="PANTHER" id="PTHR36112">
    <property type="entry name" value="RIBOSOMAL RNA SMALL SUBUNIT METHYLTRANSFERASE J"/>
    <property type="match status" value="1"/>
</dbReference>
<keyword evidence="1" id="KW-0963">Cytoplasm</keyword>
<feature type="binding site" evidence="1">
    <location>
        <begin position="95"/>
        <end position="96"/>
    </location>
    <ligand>
        <name>S-adenosyl-L-methionine</name>
        <dbReference type="ChEBI" id="CHEBI:59789"/>
    </ligand>
</feature>
<name>A0ABM6LYC1_9GAMM</name>
<keyword evidence="1" id="KW-0808">Transferase</keyword>
<evidence type="ECO:0000313" key="3">
    <source>
        <dbReference type="Proteomes" id="UP000249910"/>
    </source>
</evidence>
<dbReference type="Proteomes" id="UP000249910">
    <property type="component" value="Chromosome"/>
</dbReference>
<keyword evidence="1" id="KW-0698">rRNA processing</keyword>
<organism evidence="2 3">
    <name type="scientific">Francisella halioticida</name>
    <dbReference type="NCBI Taxonomy" id="549298"/>
    <lineage>
        <taxon>Bacteria</taxon>
        <taxon>Pseudomonadati</taxon>
        <taxon>Pseudomonadota</taxon>
        <taxon>Gammaproteobacteria</taxon>
        <taxon>Thiotrichales</taxon>
        <taxon>Francisellaceae</taxon>
        <taxon>Francisella</taxon>
    </lineage>
</organism>
<comment type="subcellular location">
    <subcellularLocation>
        <location evidence="1">Cytoplasm</location>
    </subcellularLocation>
</comment>
<sequence>MMIISTLDELTKNHINKLTDNKFEYTKLQANKFLCYDNSILKLSDKNQELFIDFNSNDILNRINPKSKKCSVVQAIEGRSKEKLKILDTTTGLGRDTFTLASRGHQITSIEKDVYIYLLLCDALYRASQIESISHIATNITLINLDSNQYILTTEQLFDCIYVDPMFPPRRKSAKVKQDMQILHKIAFNDENHNTLLLKNILKTQKAKKVIVKRPIYAEFLYNKKPSSQLKGKINRFDIYSL</sequence>
<comment type="catalytic activity">
    <reaction evidence="1">
        <text>guanosine(1516) in 16S rRNA + S-adenosyl-L-methionine = N(2)-methylguanosine(1516) in 16S rRNA + S-adenosyl-L-homocysteine + H(+)</text>
        <dbReference type="Rhea" id="RHEA:43220"/>
        <dbReference type="Rhea" id="RHEA-COMP:10412"/>
        <dbReference type="Rhea" id="RHEA-COMP:10413"/>
        <dbReference type="ChEBI" id="CHEBI:15378"/>
        <dbReference type="ChEBI" id="CHEBI:57856"/>
        <dbReference type="ChEBI" id="CHEBI:59789"/>
        <dbReference type="ChEBI" id="CHEBI:74269"/>
        <dbReference type="ChEBI" id="CHEBI:74481"/>
        <dbReference type="EC" id="2.1.1.242"/>
    </reaction>
</comment>
<protein>
    <recommendedName>
        <fullName evidence="1">Ribosomal RNA small subunit methyltransferase J</fullName>
        <ecNumber evidence="1">2.1.1.242</ecNumber>
    </recommendedName>
    <alternativeName>
        <fullName evidence="1">16S rRNA m2G1516 methyltransferase</fullName>
    </alternativeName>
    <alternativeName>
        <fullName evidence="1">rRNA (guanine-N(2)-)-methyltransferase</fullName>
    </alternativeName>
</protein>
<evidence type="ECO:0000313" key="2">
    <source>
        <dbReference type="EMBL" id="ASG67476.1"/>
    </source>
</evidence>
<dbReference type="Gene3D" id="3.40.50.150">
    <property type="entry name" value="Vaccinia Virus protein VP39"/>
    <property type="match status" value="1"/>
</dbReference>
<dbReference type="EMBL" id="CP022132">
    <property type="protein sequence ID" value="ASG67476.1"/>
    <property type="molecule type" value="Genomic_DNA"/>
</dbReference>
<dbReference type="EC" id="2.1.1.242" evidence="1"/>
<dbReference type="InterPro" id="IPR029063">
    <property type="entry name" value="SAM-dependent_MTases_sf"/>
</dbReference>
<reference evidence="2 3" key="1">
    <citation type="submission" date="2017-06" db="EMBL/GenBank/DDBJ databases">
        <title>Complete genome of Francisella halioticida.</title>
        <authorList>
            <person name="Sjodin A."/>
        </authorList>
    </citation>
    <scope>NUCLEOTIDE SEQUENCE [LARGE SCALE GENOMIC DNA]</scope>
    <source>
        <strain evidence="2 3">DSM 23729</strain>
    </source>
</reference>
<dbReference type="HAMAP" id="MF_01523">
    <property type="entry name" value="16SrRNA_methyltr_J"/>
    <property type="match status" value="1"/>
</dbReference>
<keyword evidence="1 2" id="KW-0489">Methyltransferase</keyword>
<dbReference type="GO" id="GO:0008168">
    <property type="term" value="F:methyltransferase activity"/>
    <property type="evidence" value="ECO:0007669"/>
    <property type="project" value="UniProtKB-KW"/>
</dbReference>
<comment type="function">
    <text evidence="1">Specifically methylates the guanosine in position 1516 of 16S rRNA.</text>
</comment>